<keyword evidence="1" id="KW-1133">Transmembrane helix</keyword>
<keyword evidence="1" id="KW-0472">Membrane</keyword>
<sequence>MVQLWEKDLLLLLAKIFFMAVSILYAIFSFMVVRQVSLMNKSFTASLHGFFTFLAWLHFFVSLLAIILVFTLL</sequence>
<dbReference type="AlphaFoldDB" id="A0A2H0XB60"/>
<proteinExistence type="predicted"/>
<feature type="transmembrane region" description="Helical" evidence="1">
    <location>
        <begin position="12"/>
        <end position="33"/>
    </location>
</feature>
<protein>
    <submittedName>
        <fullName evidence="2">Uncharacterized protein</fullName>
    </submittedName>
</protein>
<evidence type="ECO:0000313" key="2">
    <source>
        <dbReference type="EMBL" id="PIS22142.1"/>
    </source>
</evidence>
<name>A0A2H0XB60_UNCKA</name>
<reference evidence="3" key="1">
    <citation type="submission" date="2017-09" db="EMBL/GenBank/DDBJ databases">
        <title>Depth-based differentiation of microbial function through sediment-hosted aquifers and enrichment of novel symbionts in the deep terrestrial subsurface.</title>
        <authorList>
            <person name="Probst A.J."/>
            <person name="Ladd B."/>
            <person name="Jarett J.K."/>
            <person name="Geller-Mcgrath D.E."/>
            <person name="Sieber C.M.K."/>
            <person name="Emerson J.B."/>
            <person name="Anantharaman K."/>
            <person name="Thomas B.C."/>
            <person name="Malmstrom R."/>
            <person name="Stieglmeier M."/>
            <person name="Klingl A."/>
            <person name="Woyke T."/>
            <person name="Ryan C.M."/>
            <person name="Banfield J.F."/>
        </authorList>
    </citation>
    <scope>NUCLEOTIDE SEQUENCE [LARGE SCALE GENOMIC DNA]</scope>
</reference>
<accession>A0A2H0XB60</accession>
<gene>
    <name evidence="2" type="ORF">COT50_03570</name>
</gene>
<organism evidence="2 3">
    <name type="scientific">candidate division WWE3 bacterium CG08_land_8_20_14_0_20_41_10</name>
    <dbReference type="NCBI Taxonomy" id="1975085"/>
    <lineage>
        <taxon>Bacteria</taxon>
        <taxon>Katanobacteria</taxon>
    </lineage>
</organism>
<dbReference type="Pfam" id="PF18901">
    <property type="entry name" value="DUF5657"/>
    <property type="match status" value="1"/>
</dbReference>
<feature type="transmembrane region" description="Helical" evidence="1">
    <location>
        <begin position="53"/>
        <end position="72"/>
    </location>
</feature>
<dbReference type="Proteomes" id="UP000231252">
    <property type="component" value="Unassembled WGS sequence"/>
</dbReference>
<dbReference type="EMBL" id="PEYU01000077">
    <property type="protein sequence ID" value="PIS22142.1"/>
    <property type="molecule type" value="Genomic_DNA"/>
</dbReference>
<comment type="caution">
    <text evidence="2">The sequence shown here is derived from an EMBL/GenBank/DDBJ whole genome shotgun (WGS) entry which is preliminary data.</text>
</comment>
<dbReference type="InterPro" id="IPR043716">
    <property type="entry name" value="DUF5657"/>
</dbReference>
<keyword evidence="1" id="KW-0812">Transmembrane</keyword>
<evidence type="ECO:0000256" key="1">
    <source>
        <dbReference type="SAM" id="Phobius"/>
    </source>
</evidence>
<evidence type="ECO:0000313" key="3">
    <source>
        <dbReference type="Proteomes" id="UP000231252"/>
    </source>
</evidence>